<reference evidence="7" key="1">
    <citation type="journal article" date="2019" name="Int. J. Syst. Evol. Microbiol.">
        <title>The Global Catalogue of Microorganisms (GCM) 10K type strain sequencing project: providing services to taxonomists for standard genome sequencing and annotation.</title>
        <authorList>
            <consortium name="The Broad Institute Genomics Platform"/>
            <consortium name="The Broad Institute Genome Sequencing Center for Infectious Disease"/>
            <person name="Wu L."/>
            <person name="Ma J."/>
        </authorList>
    </citation>
    <scope>NUCLEOTIDE SEQUENCE [LARGE SCALE GENOMIC DNA]</scope>
    <source>
        <strain evidence="7">JCM 17441</strain>
    </source>
</reference>
<dbReference type="InterPro" id="IPR011047">
    <property type="entry name" value="Quinoprotein_ADH-like_sf"/>
</dbReference>
<evidence type="ECO:0000256" key="2">
    <source>
        <dbReference type="ARBA" id="ARBA00022737"/>
    </source>
</evidence>
<dbReference type="PROSITE" id="PS00678">
    <property type="entry name" value="WD_REPEATS_1"/>
    <property type="match status" value="1"/>
</dbReference>
<dbReference type="Gene3D" id="1.10.10.10">
    <property type="entry name" value="Winged helix-like DNA-binding domain superfamily/Winged helix DNA-binding domain"/>
    <property type="match status" value="1"/>
</dbReference>
<dbReference type="Pfam" id="PF17908">
    <property type="entry name" value="APAF1_C"/>
    <property type="match status" value="1"/>
</dbReference>
<dbReference type="Proteomes" id="UP001500620">
    <property type="component" value="Unassembled WGS sequence"/>
</dbReference>
<comment type="caution">
    <text evidence="6">The sequence shown here is derived from an EMBL/GenBank/DDBJ whole genome shotgun (WGS) entry which is preliminary data.</text>
</comment>
<feature type="repeat" description="WD" evidence="3">
    <location>
        <begin position="1222"/>
        <end position="1241"/>
    </location>
</feature>
<organism evidence="6 7">
    <name type="scientific">Dactylosporangium darangshiense</name>
    <dbReference type="NCBI Taxonomy" id="579108"/>
    <lineage>
        <taxon>Bacteria</taxon>
        <taxon>Bacillati</taxon>
        <taxon>Actinomycetota</taxon>
        <taxon>Actinomycetes</taxon>
        <taxon>Micromonosporales</taxon>
        <taxon>Micromonosporaceae</taxon>
        <taxon>Dactylosporangium</taxon>
    </lineage>
</organism>
<dbReference type="Pfam" id="PF00931">
    <property type="entry name" value="NB-ARC"/>
    <property type="match status" value="1"/>
</dbReference>
<keyword evidence="7" id="KW-1185">Reference proteome</keyword>
<dbReference type="PANTHER" id="PTHR19879:SF9">
    <property type="entry name" value="TRANSCRIPTION INITIATION FACTOR TFIID SUBUNIT 5"/>
    <property type="match status" value="1"/>
</dbReference>
<dbReference type="SUPFAM" id="SSF50998">
    <property type="entry name" value="Quinoprotein alcohol dehydrogenase-like"/>
    <property type="match status" value="2"/>
</dbReference>
<dbReference type="PANTHER" id="PTHR19879">
    <property type="entry name" value="TRANSCRIPTION INITIATION FACTOR TFIID"/>
    <property type="match status" value="1"/>
</dbReference>
<dbReference type="Gene3D" id="2.130.10.10">
    <property type="entry name" value="YVTN repeat-like/Quinoprotein amine dehydrogenase"/>
    <property type="match status" value="5"/>
</dbReference>
<protein>
    <recommendedName>
        <fullName evidence="8">Peptidase C14 caspase domain-containing protein</fullName>
    </recommendedName>
</protein>
<dbReference type="Gene3D" id="3.40.50.1460">
    <property type="match status" value="1"/>
</dbReference>
<dbReference type="InterPro" id="IPR015943">
    <property type="entry name" value="WD40/YVTN_repeat-like_dom_sf"/>
</dbReference>
<feature type="repeat" description="WD" evidence="3">
    <location>
        <begin position="1432"/>
        <end position="1475"/>
    </location>
</feature>
<dbReference type="Gene3D" id="1.25.40.370">
    <property type="match status" value="1"/>
</dbReference>
<dbReference type="Pfam" id="PF00400">
    <property type="entry name" value="WD40"/>
    <property type="match status" value="13"/>
</dbReference>
<accession>A0ABP8DSW2</accession>
<sequence length="1598" mass="170640">MSAGDAAGVSRADPSESAAVLVGVSTYRSDFPAVPQAVAGMRRLAEQFALPQLWGLRPSRLIALEDPDRAVVLQAVGDAARLVRPPGLLVIYFVGHAEAFGEQLCLVPVDGDRSRPQRSMVTVADLVDEVARNGSPDLSVLLLLDCCFAGHADASVPVRAVPGGGSAGWYLIGATDRTNPAQSGQGRELTLFTEMLLRVIQGLPDRGASLRGCDVFDELVTLLREHPPVHNGAPPGSLPWLVNRSYRPPPLTPVAVGSPTVDAVAVARRPRMLPPVPPGAIARPGLTRMLLETLEQSSQADPIVVTAVRGFGGFGKTVLVTQACHEPAVEARFPGGVLWTELGQDLLGPALAAKINDLSARLTGVRPTSSDPLTAGFHLGEALDLRTDPVLLVVDDVWRDEQARPFLVGGERCRRVITTRFNLPSLAAATTVSIDVMGGNEAATLLKQDAGLLPADVLAELARLSGRWPLLLGIINRTIARTTTATRTAPEAAHMVLDRLRQAGPAGLDNPWADDTSRRNTMISACIEGSLASLRTFVRDRYLELGIFVEDTDIPYRTLALLWAETGGLDAFQTEQLGQTLIDASLATPARREPGLRLHDVLRSYLRDIAAVDQAARTNTALLDAAARLLPETAAQRDHAPRAWWALPPQQEYLWRHIVDHLTAAGRGHELDRLLMDLRWTAARIHRDGPVHAEADLIHCHHPDAPALADAIRRNAHLLTPGSTAHSIHDSIASRLDGNPILQPHVEAFAATLTHRPRIANLWPPPDQPNPALRRSIHTGHPAGVAHVHIAPDGTWLATTGGKLGAGDSVMRIWDLATGEQTHRLDTDHPGGVAQVHIAPDGAWLATTGAGYRTRDPVVRIWDVATGEQTHRLDTGHPNGVEQVHVAPDGTWLATAGGRGDPVVRIWDVATGQQTYRLGTDHPGGIGEVHVAPDGTWLATTGAAGDPMVRIWDVATGEQTHRLDTGHPAGVGHVHVAPDGTWLVTTGAGGDPVVRILELATGRQTHRIDTGHHRGVGQVHIAPDESWLATIGVGYSADDAVVRVWDLATGRQTHQLDTGHSTGLGPVHVAPDGTWLATNGGSGARVVRVWNLSTGQQTHQLDTGHRDGVRQVYIAPDGAWLATSGGKPGAGDSVVRIWDPATGQQTHRLDTGHPTGVGQVHMTPDGAWLATTGMSGDPVLRIWDLPTGEQARQLDTSHPGVVGQVHMAPDRTWLATTGGGYGADDPVVRIWDLDTGEQTRQLDTGHRHGVAGVYIAPDGAWLATTGGKLGADDPVVRIWDVATGEQTHRLDTARSGGVAQVHIAPDGAWLATTDGVGDPVVRIWDVATGEQTHRLDTGHRDGVGQVRIAPDGAWLSTTSAGYNTVDQAVRIWDVATGEQTHRLDTAHRHGVAGVYIAPDGAWLATTGGGYNADDPVVQIWDPGTGKQTHRLDTGHRRGVAQVSIAPDGTWLATAGGVGDPVLRIWDVATGRQTHQLDTDHHEGVGQVHIAPDGTWLTTLGAEYDSIDPIVRVWDAATGQQTHQLDNGHHERIRGTIIPSDSQSLLVLGVTFLSYWSKRDSQMAAIRLDGAIAAWFLGSDDQRLILGGSRGIYGYRIIS</sequence>
<dbReference type="InterPro" id="IPR001680">
    <property type="entry name" value="WD40_rpt"/>
</dbReference>
<dbReference type="SMART" id="SM00320">
    <property type="entry name" value="WD40"/>
    <property type="match status" value="16"/>
</dbReference>
<feature type="domain" description="NB-ARC" evidence="4">
    <location>
        <begin position="290"/>
        <end position="422"/>
    </location>
</feature>
<dbReference type="InterPro" id="IPR027417">
    <property type="entry name" value="P-loop_NTPase"/>
</dbReference>
<evidence type="ECO:0000259" key="5">
    <source>
        <dbReference type="Pfam" id="PF17908"/>
    </source>
</evidence>
<feature type="repeat" description="WD" evidence="3">
    <location>
        <begin position="874"/>
        <end position="917"/>
    </location>
</feature>
<gene>
    <name evidence="6" type="ORF">GCM10022255_103870</name>
</gene>
<dbReference type="EMBL" id="BAABAT010000060">
    <property type="protein sequence ID" value="GAA4263029.1"/>
    <property type="molecule type" value="Genomic_DNA"/>
</dbReference>
<evidence type="ECO:0008006" key="8">
    <source>
        <dbReference type="Google" id="ProtNLM"/>
    </source>
</evidence>
<dbReference type="PROSITE" id="PS50082">
    <property type="entry name" value="WD_REPEATS_2"/>
    <property type="match status" value="3"/>
</dbReference>
<evidence type="ECO:0000313" key="6">
    <source>
        <dbReference type="EMBL" id="GAA4263029.1"/>
    </source>
</evidence>
<dbReference type="InterPro" id="IPR036388">
    <property type="entry name" value="WH-like_DNA-bd_sf"/>
</dbReference>
<name>A0ABP8DSW2_9ACTN</name>
<keyword evidence="2" id="KW-0677">Repeat</keyword>
<evidence type="ECO:0000256" key="3">
    <source>
        <dbReference type="PROSITE-ProRule" id="PRU00221"/>
    </source>
</evidence>
<dbReference type="InterPro" id="IPR002182">
    <property type="entry name" value="NB-ARC"/>
</dbReference>
<dbReference type="Gene3D" id="3.40.50.300">
    <property type="entry name" value="P-loop containing nucleotide triphosphate hydrolases"/>
    <property type="match status" value="1"/>
</dbReference>
<evidence type="ECO:0000259" key="4">
    <source>
        <dbReference type="Pfam" id="PF00931"/>
    </source>
</evidence>
<dbReference type="InterPro" id="IPR036322">
    <property type="entry name" value="WD40_repeat_dom_sf"/>
</dbReference>
<dbReference type="RefSeq" id="WP_345141525.1">
    <property type="nucleotide sequence ID" value="NZ_BAABAT010000060.1"/>
</dbReference>
<evidence type="ECO:0000313" key="7">
    <source>
        <dbReference type="Proteomes" id="UP001500620"/>
    </source>
</evidence>
<dbReference type="SUPFAM" id="SSF52540">
    <property type="entry name" value="P-loop containing nucleoside triphosphate hydrolases"/>
    <property type="match status" value="1"/>
</dbReference>
<feature type="domain" description="APAF-1 helical" evidence="5">
    <location>
        <begin position="642"/>
        <end position="701"/>
    </location>
</feature>
<evidence type="ECO:0000256" key="1">
    <source>
        <dbReference type="ARBA" id="ARBA00022574"/>
    </source>
</evidence>
<dbReference type="SUPFAM" id="SSF50978">
    <property type="entry name" value="WD40 repeat-like"/>
    <property type="match status" value="1"/>
</dbReference>
<proteinExistence type="predicted"/>
<dbReference type="InterPro" id="IPR041452">
    <property type="entry name" value="APAF1_C"/>
</dbReference>
<dbReference type="InterPro" id="IPR019775">
    <property type="entry name" value="WD40_repeat_CS"/>
</dbReference>
<dbReference type="CDD" id="cd00200">
    <property type="entry name" value="WD40"/>
    <property type="match status" value="2"/>
</dbReference>
<keyword evidence="1 3" id="KW-0853">WD repeat</keyword>